<dbReference type="InterPro" id="IPR035994">
    <property type="entry name" value="Nucleoside_phosphorylase_sf"/>
</dbReference>
<dbReference type="InterPro" id="IPR000845">
    <property type="entry name" value="Nucleoside_phosphorylase_d"/>
</dbReference>
<organism evidence="2 3">
    <name type="scientific">[Torrubiella] hemipterigena</name>
    <dbReference type="NCBI Taxonomy" id="1531966"/>
    <lineage>
        <taxon>Eukaryota</taxon>
        <taxon>Fungi</taxon>
        <taxon>Dikarya</taxon>
        <taxon>Ascomycota</taxon>
        <taxon>Pezizomycotina</taxon>
        <taxon>Sordariomycetes</taxon>
        <taxon>Hypocreomycetidae</taxon>
        <taxon>Hypocreales</taxon>
        <taxon>Clavicipitaceae</taxon>
        <taxon>Clavicipitaceae incertae sedis</taxon>
        <taxon>'Torrubiella' clade</taxon>
    </lineage>
</organism>
<dbReference type="AlphaFoldDB" id="A0A0A1TLY5"/>
<name>A0A0A1TLY5_9HYPO</name>
<dbReference type="Proteomes" id="UP000039046">
    <property type="component" value="Unassembled WGS sequence"/>
</dbReference>
<dbReference type="GO" id="GO:0009116">
    <property type="term" value="P:nucleoside metabolic process"/>
    <property type="evidence" value="ECO:0007669"/>
    <property type="project" value="InterPro"/>
</dbReference>
<dbReference type="InterPro" id="IPR053137">
    <property type="entry name" value="NLR-like"/>
</dbReference>
<feature type="domain" description="Nucleoside phosphorylase" evidence="1">
    <location>
        <begin position="58"/>
        <end position="308"/>
    </location>
</feature>
<dbReference type="SUPFAM" id="SSF53167">
    <property type="entry name" value="Purine and uridine phosphorylases"/>
    <property type="match status" value="1"/>
</dbReference>
<gene>
    <name evidence="2" type="ORF">VHEMI07757</name>
</gene>
<evidence type="ECO:0000259" key="1">
    <source>
        <dbReference type="Pfam" id="PF01048"/>
    </source>
</evidence>
<proteinExistence type="predicted"/>
<dbReference type="OrthoDB" id="1577640at2759"/>
<dbReference type="PANTHER" id="PTHR46082">
    <property type="entry name" value="ATP/GTP-BINDING PROTEIN-RELATED"/>
    <property type="match status" value="1"/>
</dbReference>
<accession>A0A0A1TLY5</accession>
<dbReference type="GO" id="GO:0003824">
    <property type="term" value="F:catalytic activity"/>
    <property type="evidence" value="ECO:0007669"/>
    <property type="project" value="InterPro"/>
</dbReference>
<dbReference type="STRING" id="1531966.A0A0A1TLY5"/>
<dbReference type="HOGENOM" id="CLU_000288_34_22_1"/>
<reference evidence="2 3" key="1">
    <citation type="journal article" date="2015" name="Genome Announc.">
        <title>Draft Genome Sequence and Gene Annotation of the Entomopathogenic Fungus Verticillium hemipterigenum.</title>
        <authorList>
            <person name="Horn F."/>
            <person name="Habel A."/>
            <person name="Scharf D.H."/>
            <person name="Dworschak J."/>
            <person name="Brakhage A.A."/>
            <person name="Guthke R."/>
            <person name="Hertweck C."/>
            <person name="Linde J."/>
        </authorList>
    </citation>
    <scope>NUCLEOTIDE SEQUENCE [LARGE SCALE GENOMIC DNA]</scope>
</reference>
<protein>
    <recommendedName>
        <fullName evidence="1">Nucleoside phosphorylase domain-containing protein</fullName>
    </recommendedName>
</protein>
<dbReference type="PANTHER" id="PTHR46082:SF6">
    <property type="entry name" value="AAA+ ATPASE DOMAIN-CONTAINING PROTEIN-RELATED"/>
    <property type="match status" value="1"/>
</dbReference>
<sequence>MARQVSVNDIQVAIFLALQVEVNAMDRMLDERVTINPNQDILSPWARAHISNKCIPGRIGDIYVVLVPLPRMGTEPAASAATTCRHIFPRVELALVVGVCGAVPSYRGRDGTNRAIGLGDVVISEGFEQYNLGSSTPEGFQRKGGPLYGLPQPNQELRSFIAKLRTPREVAEVQEQIADGRTICRYKKGRFAGDSTTATATTAKIPWHQFIGRSFAHVQSGYRSAEAAIHFGLVASGNTVIKHAGYRDNLAKEIGAIAFEMEGAGVCTVFEGTTLIIKAVCDYADAHKAKEWQPRAALTAAICVKSILTSHWSPTRLIPRRGLKAYCTASNASEYAGIIGYLEDTTDPTFKKVSFPDLYNPSHC</sequence>
<keyword evidence="3" id="KW-1185">Reference proteome</keyword>
<evidence type="ECO:0000313" key="2">
    <source>
        <dbReference type="EMBL" id="CEJ92080.1"/>
    </source>
</evidence>
<dbReference type="Gene3D" id="3.40.50.1580">
    <property type="entry name" value="Nucleoside phosphorylase domain"/>
    <property type="match status" value="1"/>
</dbReference>
<evidence type="ECO:0000313" key="3">
    <source>
        <dbReference type="Proteomes" id="UP000039046"/>
    </source>
</evidence>
<dbReference type="EMBL" id="CDHN01000004">
    <property type="protein sequence ID" value="CEJ92080.1"/>
    <property type="molecule type" value="Genomic_DNA"/>
</dbReference>
<dbReference type="Pfam" id="PF01048">
    <property type="entry name" value="PNP_UDP_1"/>
    <property type="match status" value="1"/>
</dbReference>